<reference evidence="13" key="1">
    <citation type="submission" date="2016-05" db="EMBL/GenBank/DDBJ databases">
        <title>Comparative genomics of biotechnologically important yeasts.</title>
        <authorList>
            <consortium name="DOE Joint Genome Institute"/>
            <person name="Riley R."/>
            <person name="Haridas S."/>
            <person name="Wolfe K.H."/>
            <person name="Lopes M.R."/>
            <person name="Hittinger C.T."/>
            <person name="Goker M."/>
            <person name="Salamov A."/>
            <person name="Wisecaver J."/>
            <person name="Long T.M."/>
            <person name="Aerts A.L."/>
            <person name="Barry K."/>
            <person name="Choi C."/>
            <person name="Clum A."/>
            <person name="Coughlan A.Y."/>
            <person name="Deshpande S."/>
            <person name="Douglass A.P."/>
            <person name="Hanson S.J."/>
            <person name="Klenk H.-P."/>
            <person name="Labutti K."/>
            <person name="Lapidus A."/>
            <person name="Lindquist E."/>
            <person name="Lipzen A."/>
            <person name="Meier-Kolthoff J.P."/>
            <person name="Ohm R.A."/>
            <person name="Otillar R.P."/>
            <person name="Pangilinan J."/>
            <person name="Peng Y."/>
            <person name="Rokas A."/>
            <person name="Rosa C.A."/>
            <person name="Scheuner C."/>
            <person name="Sibirny A.A."/>
            <person name="Slot J.C."/>
            <person name="Stielow J.B."/>
            <person name="Sun H."/>
            <person name="Kurtzman C.P."/>
            <person name="Blackwell M."/>
            <person name="Grigoriev I.V."/>
            <person name="Jeffries T.W."/>
        </authorList>
    </citation>
    <scope>NUCLEOTIDE SEQUENCE [LARGE SCALE GENOMIC DNA]</scope>
    <source>
        <strain evidence="13">NRRL Y-12698</strain>
    </source>
</reference>
<keyword evidence="5 10" id="KW-1133">Transmembrane helix</keyword>
<dbReference type="PANTHER" id="PTHR31361:SF1">
    <property type="entry name" value="BETA-GLUCAN SYNTHESIS-ASSOCIATED PROTEIN KRE6-RELATED"/>
    <property type="match status" value="1"/>
</dbReference>
<protein>
    <submittedName>
        <fullName evidence="12">Glycoside hydrolase family 16 protein</fullName>
    </submittedName>
</protein>
<evidence type="ECO:0000313" key="13">
    <source>
        <dbReference type="Proteomes" id="UP000094336"/>
    </source>
</evidence>
<evidence type="ECO:0000256" key="7">
    <source>
        <dbReference type="ARBA" id="ARBA00023180"/>
    </source>
</evidence>
<evidence type="ECO:0000256" key="3">
    <source>
        <dbReference type="ARBA" id="ARBA00022692"/>
    </source>
</evidence>
<dbReference type="GeneID" id="30146317"/>
<keyword evidence="3 10" id="KW-0812">Transmembrane</keyword>
<dbReference type="STRING" id="984486.A0A1E3QUE1"/>
<dbReference type="GO" id="GO:0031505">
    <property type="term" value="P:fungal-type cell wall organization"/>
    <property type="evidence" value="ECO:0007669"/>
    <property type="project" value="TreeGrafter"/>
</dbReference>
<keyword evidence="7" id="KW-0325">Glycoprotein</keyword>
<evidence type="ECO:0000256" key="6">
    <source>
        <dbReference type="ARBA" id="ARBA00023136"/>
    </source>
</evidence>
<evidence type="ECO:0000256" key="8">
    <source>
        <dbReference type="ARBA" id="ARBA00023316"/>
    </source>
</evidence>
<keyword evidence="13" id="KW-1185">Reference proteome</keyword>
<dbReference type="EMBL" id="KV454429">
    <property type="protein sequence ID" value="ODQ80537.1"/>
    <property type="molecule type" value="Genomic_DNA"/>
</dbReference>
<dbReference type="PANTHER" id="PTHR31361">
    <property type="entry name" value="BETA-GLUCAN SYNTHESIS-ASSOCIATED PROTEIN KRE6-RELATED"/>
    <property type="match status" value="1"/>
</dbReference>
<keyword evidence="12" id="KW-0378">Hydrolase</keyword>
<dbReference type="GO" id="GO:0005886">
    <property type="term" value="C:plasma membrane"/>
    <property type="evidence" value="ECO:0007669"/>
    <property type="project" value="TreeGrafter"/>
</dbReference>
<evidence type="ECO:0000256" key="1">
    <source>
        <dbReference type="ARBA" id="ARBA00004606"/>
    </source>
</evidence>
<dbReference type="OrthoDB" id="412647at2759"/>
<dbReference type="SUPFAM" id="SSF49899">
    <property type="entry name" value="Concanavalin A-like lectins/glucanases"/>
    <property type="match status" value="1"/>
</dbReference>
<feature type="transmembrane region" description="Helical" evidence="10">
    <location>
        <begin position="308"/>
        <end position="327"/>
    </location>
</feature>
<dbReference type="InterPro" id="IPR005629">
    <property type="entry name" value="Skn1/Kre6/Sbg1"/>
</dbReference>
<keyword evidence="4" id="KW-0735">Signal-anchor</keyword>
<comment type="similarity">
    <text evidence="2">Belongs to the SKN1/KRE6 family.</text>
</comment>
<dbReference type="InterPro" id="IPR013320">
    <property type="entry name" value="ConA-like_dom_sf"/>
</dbReference>
<dbReference type="Gene3D" id="2.60.120.200">
    <property type="match status" value="2"/>
</dbReference>
<dbReference type="CDD" id="cd02180">
    <property type="entry name" value="GH16_fungal_KRE6_glucanase"/>
    <property type="match status" value="1"/>
</dbReference>
<evidence type="ECO:0000256" key="4">
    <source>
        <dbReference type="ARBA" id="ARBA00022968"/>
    </source>
</evidence>
<accession>A0A1E3QUE1</accession>
<name>A0A1E3QUE1_9ASCO</name>
<comment type="subcellular location">
    <subcellularLocation>
        <location evidence="1">Membrane</location>
        <topology evidence="1">Single-pass type II membrane protein</topology>
    </subcellularLocation>
</comment>
<feature type="domain" description="GH16" evidence="11">
    <location>
        <begin position="375"/>
        <end position="733"/>
    </location>
</feature>
<keyword evidence="6 10" id="KW-0472">Membrane</keyword>
<sequence>MSLPTHDKSKAQVHCHGLDSNTSYLPPVTSHFTMVPKSSEANEIETTTTLVSPKTTLTSEVERKTGLNVSQLEIEGPLEIELDNIPSSTFKLVGSYGNFQQHIRSEPAPHVPYTDGRYLVMEKRGQPPAVLPIKYNNHRFYVSGAYDYSEDFYTHPRLLEVLEERFRKEYSRKKATHQRQQNFWNRFSFLPESWRILEPYMEETPPQDLVAHYRKISGMRRLLGRRPPPLEDTSNCSSLKSETIVHVVSPTPVLTPLSVAQHPGIHPSNLLAKGEDPMSYFSKPRVFVRWYDYLNLRKLYHNCNYRKLSVILALLAFFSIVPLSFYATGMKARGLAKNYRVEKQTVLSDYVYPQLSAIRTRLVDPDTPMEYHTKAGKDGKPLKLVFSDEFNKEGRTFYPNDDQFFEAVDIHYAATNDLEWYTPEMVTTSNGSLKIRLDYRDDIHGFLFASAMLQSWNKLCFQEGLLEVSVKLPGYSNAGGLWPGVWTLGNLARAGYTASTEGAWPYSYEACDAGITPSQSSEDGMSQLPGQKLASCVCPQEDHPNHGIGRGAPEIDLLEANKIRGNKLFSVSQTLQVAPFDIWYLPDYDFIEMYNPNLTSMNNYVGTPYQEAISILTSLNETWFEHVRDLSTPDVILPNETHFQTYAMEYESKGRPEDAFVAFRVGDVPSATIKGSALHPEGNIDWRYISKEPMSIIMNLGLSYSWNYIDWPSLRFPATLEIDYIRLYQQESHISLTCDPEGHPTTEYIDQHLNAYMDANLTSWLAAGYTFPKTSLDGRCK</sequence>
<dbReference type="GO" id="GO:0005789">
    <property type="term" value="C:endoplasmic reticulum membrane"/>
    <property type="evidence" value="ECO:0007669"/>
    <property type="project" value="TreeGrafter"/>
</dbReference>
<dbReference type="GO" id="GO:0015926">
    <property type="term" value="F:glucosidase activity"/>
    <property type="evidence" value="ECO:0007669"/>
    <property type="project" value="TreeGrafter"/>
</dbReference>
<evidence type="ECO:0000256" key="10">
    <source>
        <dbReference type="SAM" id="Phobius"/>
    </source>
</evidence>
<evidence type="ECO:0000256" key="5">
    <source>
        <dbReference type="ARBA" id="ARBA00022989"/>
    </source>
</evidence>
<dbReference type="Proteomes" id="UP000094336">
    <property type="component" value="Unassembled WGS sequence"/>
</dbReference>
<dbReference type="PROSITE" id="PS51762">
    <property type="entry name" value="GH16_2"/>
    <property type="match status" value="1"/>
</dbReference>
<evidence type="ECO:0000259" key="11">
    <source>
        <dbReference type="PROSITE" id="PS51762"/>
    </source>
</evidence>
<dbReference type="InterPro" id="IPR000757">
    <property type="entry name" value="Beta-glucanase-like"/>
</dbReference>
<feature type="region of interest" description="Disordered" evidence="9">
    <location>
        <begin position="1"/>
        <end position="20"/>
    </location>
</feature>
<feature type="compositionally biased region" description="Basic and acidic residues" evidence="9">
    <location>
        <begin position="1"/>
        <end position="10"/>
    </location>
</feature>
<dbReference type="GO" id="GO:0006078">
    <property type="term" value="P:(1-&gt;6)-beta-D-glucan biosynthetic process"/>
    <property type="evidence" value="ECO:0007669"/>
    <property type="project" value="TreeGrafter"/>
</dbReference>
<dbReference type="Pfam" id="PF03935">
    <property type="entry name" value="SKN1_KRE6_Sbg1"/>
    <property type="match status" value="1"/>
</dbReference>
<evidence type="ECO:0000256" key="2">
    <source>
        <dbReference type="ARBA" id="ARBA00010962"/>
    </source>
</evidence>
<dbReference type="RefSeq" id="XP_018985865.1">
    <property type="nucleotide sequence ID" value="XM_019128464.1"/>
</dbReference>
<keyword evidence="8" id="KW-0961">Cell wall biogenesis/degradation</keyword>
<evidence type="ECO:0000313" key="12">
    <source>
        <dbReference type="EMBL" id="ODQ80537.1"/>
    </source>
</evidence>
<proteinExistence type="inferred from homology"/>
<organism evidence="12 13">
    <name type="scientific">Babjeviella inositovora NRRL Y-12698</name>
    <dbReference type="NCBI Taxonomy" id="984486"/>
    <lineage>
        <taxon>Eukaryota</taxon>
        <taxon>Fungi</taxon>
        <taxon>Dikarya</taxon>
        <taxon>Ascomycota</taxon>
        <taxon>Saccharomycotina</taxon>
        <taxon>Pichiomycetes</taxon>
        <taxon>Serinales incertae sedis</taxon>
        <taxon>Babjeviella</taxon>
    </lineage>
</organism>
<evidence type="ECO:0000256" key="9">
    <source>
        <dbReference type="SAM" id="MobiDB-lite"/>
    </source>
</evidence>
<dbReference type="AlphaFoldDB" id="A0A1E3QUE1"/>
<gene>
    <name evidence="12" type="ORF">BABINDRAFT_160808</name>
</gene>